<dbReference type="Proteomes" id="UP000198775">
    <property type="component" value="Unassembled WGS sequence"/>
</dbReference>
<organism evidence="2 3">
    <name type="scientific">Halorientalis persicus</name>
    <dbReference type="NCBI Taxonomy" id="1367881"/>
    <lineage>
        <taxon>Archaea</taxon>
        <taxon>Methanobacteriati</taxon>
        <taxon>Methanobacteriota</taxon>
        <taxon>Stenosarchaea group</taxon>
        <taxon>Halobacteria</taxon>
        <taxon>Halobacteriales</taxon>
        <taxon>Haloarculaceae</taxon>
        <taxon>Halorientalis</taxon>
    </lineage>
</organism>
<dbReference type="RefSeq" id="WP_092657146.1">
    <property type="nucleotide sequence ID" value="NZ_FOCX01000002.1"/>
</dbReference>
<evidence type="ECO:0000259" key="1">
    <source>
        <dbReference type="Pfam" id="PF18545"/>
    </source>
</evidence>
<proteinExistence type="predicted"/>
<dbReference type="AlphaFoldDB" id="A0A1H8EHB3"/>
<dbReference type="Pfam" id="PF18545">
    <property type="entry name" value="HalOD1"/>
    <property type="match status" value="1"/>
</dbReference>
<gene>
    <name evidence="2" type="ORF">SAMN05216388_10022</name>
</gene>
<keyword evidence="3" id="KW-1185">Reference proteome</keyword>
<sequence>MNHSQPTPTEDSLSHKVIEAVAQERGTEPEDLPETLHNVVDTDALDALFAGQGSRSGLVTFRFCEYTVTVTGDGDVTLEE</sequence>
<evidence type="ECO:0000313" key="2">
    <source>
        <dbReference type="EMBL" id="SEN18514.1"/>
    </source>
</evidence>
<evidence type="ECO:0000313" key="3">
    <source>
        <dbReference type="Proteomes" id="UP000198775"/>
    </source>
</evidence>
<feature type="domain" description="Halobacterial output" evidence="1">
    <location>
        <begin position="10"/>
        <end position="79"/>
    </location>
</feature>
<dbReference type="InterPro" id="IPR040624">
    <property type="entry name" value="HalOD1"/>
</dbReference>
<accession>A0A1H8EHB3</accession>
<reference evidence="3" key="1">
    <citation type="submission" date="2016-10" db="EMBL/GenBank/DDBJ databases">
        <authorList>
            <person name="Varghese N."/>
            <person name="Submissions S."/>
        </authorList>
    </citation>
    <scope>NUCLEOTIDE SEQUENCE [LARGE SCALE GENOMIC DNA]</scope>
    <source>
        <strain evidence="3">IBRC-M 10043</strain>
    </source>
</reference>
<name>A0A1H8EHB3_9EURY</name>
<dbReference type="OrthoDB" id="205616at2157"/>
<protein>
    <recommendedName>
        <fullName evidence="1">Halobacterial output domain-containing protein</fullName>
    </recommendedName>
</protein>
<dbReference type="EMBL" id="FOCX01000002">
    <property type="protein sequence ID" value="SEN18514.1"/>
    <property type="molecule type" value="Genomic_DNA"/>
</dbReference>